<name>A0A4R5DLM5_9ACTN</name>
<protein>
    <submittedName>
        <fullName evidence="3">Tripartite tricarboxylate transporter TctB family protein</fullName>
    </submittedName>
</protein>
<keyword evidence="1" id="KW-0472">Membrane</keyword>
<accession>A0A4R5DLM5</accession>
<evidence type="ECO:0000256" key="1">
    <source>
        <dbReference type="SAM" id="Phobius"/>
    </source>
</evidence>
<dbReference type="RefSeq" id="WP_131893324.1">
    <property type="nucleotide sequence ID" value="NZ_SMKZ01000009.1"/>
</dbReference>
<dbReference type="OrthoDB" id="5119225at2"/>
<dbReference type="AlphaFoldDB" id="A0A4R5DLM5"/>
<dbReference type="EMBL" id="SMKZ01000009">
    <property type="protein sequence ID" value="TDE11775.1"/>
    <property type="molecule type" value="Genomic_DNA"/>
</dbReference>
<feature type="transmembrane region" description="Helical" evidence="1">
    <location>
        <begin position="143"/>
        <end position="165"/>
    </location>
</feature>
<dbReference type="InterPro" id="IPR009936">
    <property type="entry name" value="DUF1468"/>
</dbReference>
<keyword evidence="1" id="KW-0812">Transmembrane</keyword>
<proteinExistence type="predicted"/>
<comment type="caution">
    <text evidence="3">The sequence shown here is derived from an EMBL/GenBank/DDBJ whole genome shotgun (WGS) entry which is preliminary data.</text>
</comment>
<dbReference type="Proteomes" id="UP000294739">
    <property type="component" value="Unassembled WGS sequence"/>
</dbReference>
<evidence type="ECO:0000313" key="3">
    <source>
        <dbReference type="EMBL" id="TDE11775.1"/>
    </source>
</evidence>
<dbReference type="InParanoid" id="A0A4R5DLM5"/>
<keyword evidence="4" id="KW-1185">Reference proteome</keyword>
<organism evidence="3 4">
    <name type="scientific">Jiangella asiatica</name>
    <dbReference type="NCBI Taxonomy" id="2530372"/>
    <lineage>
        <taxon>Bacteria</taxon>
        <taxon>Bacillati</taxon>
        <taxon>Actinomycetota</taxon>
        <taxon>Actinomycetes</taxon>
        <taxon>Jiangellales</taxon>
        <taxon>Jiangellaceae</taxon>
        <taxon>Jiangella</taxon>
    </lineage>
</organism>
<feature type="domain" description="DUF1468" evidence="2">
    <location>
        <begin position="23"/>
        <end position="166"/>
    </location>
</feature>
<keyword evidence="1" id="KW-1133">Transmembrane helix</keyword>
<reference evidence="3 4" key="1">
    <citation type="submission" date="2019-03" db="EMBL/GenBank/DDBJ databases">
        <title>Draft genome sequences of novel Actinobacteria.</title>
        <authorList>
            <person name="Sahin N."/>
            <person name="Ay H."/>
            <person name="Saygin H."/>
        </authorList>
    </citation>
    <scope>NUCLEOTIDE SEQUENCE [LARGE SCALE GENOMIC DNA]</scope>
    <source>
        <strain evidence="3 4">5K138</strain>
    </source>
</reference>
<feature type="transmembrane region" description="Helical" evidence="1">
    <location>
        <begin position="56"/>
        <end position="77"/>
    </location>
</feature>
<gene>
    <name evidence="3" type="ORF">E1269_08395</name>
</gene>
<evidence type="ECO:0000259" key="2">
    <source>
        <dbReference type="Pfam" id="PF07331"/>
    </source>
</evidence>
<evidence type="ECO:0000313" key="4">
    <source>
        <dbReference type="Proteomes" id="UP000294739"/>
    </source>
</evidence>
<feature type="transmembrane region" description="Helical" evidence="1">
    <location>
        <begin position="22"/>
        <end position="44"/>
    </location>
</feature>
<dbReference type="Pfam" id="PF07331">
    <property type="entry name" value="TctB"/>
    <property type="match status" value="1"/>
</dbReference>
<sequence>MSAPATTPDPPVRPGARRVEEYVLGAAIVGLGVFVLVDTASIAVPGSANAVGPRTFPYVVGALLVAAGAAVLTATALGRLGEAEDGEDVDPEAGTDWRTVVQLVAFFLAHAWLVERAGWPLALAALFAGAAWTLGARPWWRPVLIGLALGVVLQAVFATGLGLSLPPGLLEGVPILDD</sequence>
<feature type="transmembrane region" description="Helical" evidence="1">
    <location>
        <begin position="119"/>
        <end position="136"/>
    </location>
</feature>